<evidence type="ECO:0000313" key="3">
    <source>
        <dbReference type="Proteomes" id="UP000646827"/>
    </source>
</evidence>
<feature type="transmembrane region" description="Helical" evidence="1">
    <location>
        <begin position="233"/>
        <end position="253"/>
    </location>
</feature>
<feature type="transmembrane region" description="Helical" evidence="1">
    <location>
        <begin position="299"/>
        <end position="318"/>
    </location>
</feature>
<accession>A0A8H7VMM9</accession>
<evidence type="ECO:0000313" key="2">
    <source>
        <dbReference type="EMBL" id="KAG2220209.1"/>
    </source>
</evidence>
<keyword evidence="3" id="KW-1185">Reference proteome</keyword>
<keyword evidence="1" id="KW-0812">Transmembrane</keyword>
<feature type="transmembrane region" description="Helical" evidence="1">
    <location>
        <begin position="135"/>
        <end position="161"/>
    </location>
</feature>
<reference evidence="2 3" key="1">
    <citation type="submission" date="2020-12" db="EMBL/GenBank/DDBJ databases">
        <title>Metabolic potential, ecology and presence of endohyphal bacteria is reflected in genomic diversity of Mucoromycotina.</title>
        <authorList>
            <person name="Muszewska A."/>
            <person name="Okrasinska A."/>
            <person name="Steczkiewicz K."/>
            <person name="Drgas O."/>
            <person name="Orlowska M."/>
            <person name="Perlinska-Lenart U."/>
            <person name="Aleksandrzak-Piekarczyk T."/>
            <person name="Szatraj K."/>
            <person name="Zielenkiewicz U."/>
            <person name="Pilsyk S."/>
            <person name="Malc E."/>
            <person name="Mieczkowski P."/>
            <person name="Kruszewska J.S."/>
            <person name="Biernat P."/>
            <person name="Pawlowska J."/>
        </authorList>
    </citation>
    <scope>NUCLEOTIDE SEQUENCE [LARGE SCALE GENOMIC DNA]</scope>
    <source>
        <strain evidence="2 3">CBS 142.35</strain>
    </source>
</reference>
<dbReference type="OrthoDB" id="2377933at2759"/>
<proteinExistence type="predicted"/>
<keyword evidence="1" id="KW-1133">Transmembrane helix</keyword>
<dbReference type="Proteomes" id="UP000646827">
    <property type="component" value="Unassembled WGS sequence"/>
</dbReference>
<feature type="transmembrane region" description="Helical" evidence="1">
    <location>
        <begin position="259"/>
        <end position="278"/>
    </location>
</feature>
<dbReference type="EMBL" id="JAEPRB010000148">
    <property type="protein sequence ID" value="KAG2220209.1"/>
    <property type="molecule type" value="Genomic_DNA"/>
</dbReference>
<keyword evidence="1" id="KW-0472">Membrane</keyword>
<protein>
    <submittedName>
        <fullName evidence="2">Uncharacterized protein</fullName>
    </submittedName>
</protein>
<feature type="transmembrane region" description="Helical" evidence="1">
    <location>
        <begin position="201"/>
        <end position="221"/>
    </location>
</feature>
<name>A0A8H7VMM9_9FUNG</name>
<feature type="transmembrane region" description="Helical" evidence="1">
    <location>
        <begin position="103"/>
        <end position="123"/>
    </location>
</feature>
<evidence type="ECO:0000256" key="1">
    <source>
        <dbReference type="SAM" id="Phobius"/>
    </source>
</evidence>
<sequence>MNHNNYELPSIYNQKTEHYEAVDEQQQQDDSFDLRMGPSQQQGLLLDDNKNNISGPPLQRHDNKDRQLVWLLLVTPLLVLIFTAVPAIASLPTIGSMTSGNAIWRLIDPIFTLPPFLFIMFCADVTRYHTGSSSTFIWLLWAIGAGIYVQGHGVHLSAALFKHPVEDFMTVHNQTLGSNAGLVEELESIYSYMRNLWEHLIGHYMYAVGAVIMSWTQIAAFCNQTHESLTIGYQVLFCIASLIYGLLIGAIAIDFPGGCYVGLPYTIIFGALCALLMISRREKDLKYGGLLTLGHRMVLQYYLGASIVGFVIIIGWVGKYGFANRTVLDI</sequence>
<organism evidence="2 3">
    <name type="scientific">Circinella minor</name>
    <dbReference type="NCBI Taxonomy" id="1195481"/>
    <lineage>
        <taxon>Eukaryota</taxon>
        <taxon>Fungi</taxon>
        <taxon>Fungi incertae sedis</taxon>
        <taxon>Mucoromycota</taxon>
        <taxon>Mucoromycotina</taxon>
        <taxon>Mucoromycetes</taxon>
        <taxon>Mucorales</taxon>
        <taxon>Lichtheimiaceae</taxon>
        <taxon>Circinella</taxon>
    </lineage>
</organism>
<comment type="caution">
    <text evidence="2">The sequence shown here is derived from an EMBL/GenBank/DDBJ whole genome shotgun (WGS) entry which is preliminary data.</text>
</comment>
<gene>
    <name evidence="2" type="ORF">INT45_002801</name>
</gene>
<dbReference type="AlphaFoldDB" id="A0A8H7VMM9"/>
<feature type="transmembrane region" description="Helical" evidence="1">
    <location>
        <begin position="68"/>
        <end position="91"/>
    </location>
</feature>